<gene>
    <name evidence="1" type="ORF">Q767_14290</name>
</gene>
<evidence type="ECO:0000313" key="1">
    <source>
        <dbReference type="EMBL" id="KGO93842.1"/>
    </source>
</evidence>
<accession>V6SJ94</accession>
<dbReference type="AlphaFoldDB" id="V6SJ94"/>
<evidence type="ECO:0000313" key="2">
    <source>
        <dbReference type="Proteomes" id="UP000030149"/>
    </source>
</evidence>
<dbReference type="eggNOG" id="ENOG5032DYG">
    <property type="taxonomic scope" value="Bacteria"/>
</dbReference>
<keyword evidence="2" id="KW-1185">Reference proteome</keyword>
<comment type="caution">
    <text evidence="1">The sequence shown here is derived from an EMBL/GenBank/DDBJ whole genome shotgun (WGS) entry which is preliminary data.</text>
</comment>
<dbReference type="RefSeq" id="WP_023572981.1">
    <property type="nucleotide sequence ID" value="NZ_AVCS01000006.1"/>
</dbReference>
<proteinExistence type="predicted"/>
<reference evidence="1 2" key="2">
    <citation type="journal article" date="2015" name="Stand. Genomic Sci.">
        <title>High quality draft genomic sequence of Flavobacterium enshiense DK69(T) and comparison among Flavobacterium genomes.</title>
        <authorList>
            <person name="Zeng Z."/>
            <person name="Chen C."/>
            <person name="Du H."/>
            <person name="Wang G."/>
            <person name="Li M."/>
        </authorList>
    </citation>
    <scope>NUCLEOTIDE SEQUENCE [LARGE SCALE GENOMIC DNA]</scope>
    <source>
        <strain evidence="1 2">DK69</strain>
    </source>
</reference>
<organism evidence="1 2">
    <name type="scientific">Flavobacterium enshiense DK69</name>
    <dbReference type="NCBI Taxonomy" id="1107311"/>
    <lineage>
        <taxon>Bacteria</taxon>
        <taxon>Pseudomonadati</taxon>
        <taxon>Bacteroidota</taxon>
        <taxon>Flavobacteriia</taxon>
        <taxon>Flavobacteriales</taxon>
        <taxon>Flavobacteriaceae</taxon>
        <taxon>Flavobacterium</taxon>
    </lineage>
</organism>
<dbReference type="Proteomes" id="UP000030149">
    <property type="component" value="Unassembled WGS sequence"/>
</dbReference>
<dbReference type="STRING" id="1107311.Q767_14290"/>
<reference evidence="2" key="1">
    <citation type="submission" date="2013-09" db="EMBL/GenBank/DDBJ databases">
        <authorList>
            <person name="Zeng Z."/>
            <person name="Chen C."/>
        </authorList>
    </citation>
    <scope>NUCLEOTIDE SEQUENCE [LARGE SCALE GENOMIC DNA]</scope>
    <source>
        <strain evidence="2">DK69</strain>
    </source>
</reference>
<evidence type="ECO:0008006" key="3">
    <source>
        <dbReference type="Google" id="ProtNLM"/>
    </source>
</evidence>
<protein>
    <recommendedName>
        <fullName evidence="3">HEXXH motif domain-containing protein</fullName>
    </recommendedName>
</protein>
<dbReference type="OrthoDB" id="1230778at2"/>
<dbReference type="EMBL" id="JRLZ01000018">
    <property type="protein sequence ID" value="KGO93842.1"/>
    <property type="molecule type" value="Genomic_DNA"/>
</dbReference>
<sequence length="402" mass="47011">MNSFQLLQHNLVDTGKSQLSESVKLLLYKNDPDIFEKLDFERERIYCDPLFCAYFNSKEKNESDLSSIIFGYSDGNLYSEIDLESDEFGRIHLAGKGWIATAFKNQIFKLQQSKNKLRLFKEGNEIDYNMETCLIIDGTNIELLTYPIPLLKQYYYNKESKIIDVEIQESAKKHLGNLTKAYGLIKKHLPHHYDLIQNAAPKCVIFNIDSSERNSFADPAVQGVGFYNAYQEDYNEVFFVDDIAHQTGHAIFYLMLHDVQEILKKEVEVRLKDVNMTDNEKDDRTIYIWFHALYTYYTTFICLDACLENDVFEDPKKKHEALGRVAFYLKKCSHDLNLFSSGGPEIFTSIGLQIYQEILKKYLEMNNKWENLVFEFDLSNQPYNFTYSKFLELNPVKEETVS</sequence>
<name>V6SJ94_9FLAO</name>
<dbReference type="PATRIC" id="fig|1107311.3.peg.930"/>